<name>A0AAN8MWV7_9PEZI</name>
<sequence>MPRDHVTAGEARIIGEETAFNSNETSSTHSGEKAEQQGSENPTKRKAKCKLMQIRDDKSTSDVVLLIGKDRTPFYLHKPILSIASDFLRAILVTASRSGDHPIPMPMITPEAFEVITRWMYGGGLLLEPEYGPSVLDVVSGTKYLHLDDMRMKILDHVEGVMERILSQPVISRTTEEGKRVTNEMNDVIRFFVQLCNICWEDDLDKLVKCADWIIRGQDVDVGVLVPALGKQVGGRLFIAAIIQAGKNNGCIACDVAQQSQGVQATLDRIVSGAKSHRV</sequence>
<dbReference type="CDD" id="cd18186">
    <property type="entry name" value="BTB_POZ_ZBTB_KLHL-like"/>
    <property type="match status" value="1"/>
</dbReference>
<dbReference type="Proteomes" id="UP001307849">
    <property type="component" value="Unassembled WGS sequence"/>
</dbReference>
<evidence type="ECO:0000259" key="2">
    <source>
        <dbReference type="PROSITE" id="PS50097"/>
    </source>
</evidence>
<dbReference type="EMBL" id="JAVHJM010000014">
    <property type="protein sequence ID" value="KAK6498137.1"/>
    <property type="molecule type" value="Genomic_DNA"/>
</dbReference>
<gene>
    <name evidence="3" type="ORF">TWF506_004376</name>
</gene>
<feature type="region of interest" description="Disordered" evidence="1">
    <location>
        <begin position="1"/>
        <end position="47"/>
    </location>
</feature>
<proteinExistence type="predicted"/>
<feature type="compositionally biased region" description="Polar residues" evidence="1">
    <location>
        <begin position="19"/>
        <end position="29"/>
    </location>
</feature>
<dbReference type="PROSITE" id="PS50097">
    <property type="entry name" value="BTB"/>
    <property type="match status" value="1"/>
</dbReference>
<keyword evidence="4" id="KW-1185">Reference proteome</keyword>
<dbReference type="InterPro" id="IPR011333">
    <property type="entry name" value="SKP1/BTB/POZ_sf"/>
</dbReference>
<protein>
    <recommendedName>
        <fullName evidence="2">BTB domain-containing protein</fullName>
    </recommendedName>
</protein>
<evidence type="ECO:0000313" key="3">
    <source>
        <dbReference type="EMBL" id="KAK6498137.1"/>
    </source>
</evidence>
<dbReference type="SMART" id="SM00225">
    <property type="entry name" value="BTB"/>
    <property type="match status" value="1"/>
</dbReference>
<reference evidence="3 4" key="1">
    <citation type="submission" date="2019-10" db="EMBL/GenBank/DDBJ databases">
        <authorList>
            <person name="Palmer J.M."/>
        </authorList>
    </citation>
    <scope>NUCLEOTIDE SEQUENCE [LARGE SCALE GENOMIC DNA]</scope>
    <source>
        <strain evidence="3 4">TWF506</strain>
    </source>
</reference>
<comment type="caution">
    <text evidence="3">The sequence shown here is derived from an EMBL/GenBank/DDBJ whole genome shotgun (WGS) entry which is preliminary data.</text>
</comment>
<dbReference type="AlphaFoldDB" id="A0AAN8MWV7"/>
<dbReference type="Gene3D" id="3.30.710.10">
    <property type="entry name" value="Potassium Channel Kv1.1, Chain A"/>
    <property type="match status" value="1"/>
</dbReference>
<dbReference type="InterPro" id="IPR000210">
    <property type="entry name" value="BTB/POZ_dom"/>
</dbReference>
<accession>A0AAN8MWV7</accession>
<evidence type="ECO:0000256" key="1">
    <source>
        <dbReference type="SAM" id="MobiDB-lite"/>
    </source>
</evidence>
<organism evidence="3 4">
    <name type="scientific">Arthrobotrys conoides</name>
    <dbReference type="NCBI Taxonomy" id="74498"/>
    <lineage>
        <taxon>Eukaryota</taxon>
        <taxon>Fungi</taxon>
        <taxon>Dikarya</taxon>
        <taxon>Ascomycota</taxon>
        <taxon>Pezizomycotina</taxon>
        <taxon>Orbiliomycetes</taxon>
        <taxon>Orbiliales</taxon>
        <taxon>Orbiliaceae</taxon>
        <taxon>Arthrobotrys</taxon>
    </lineage>
</organism>
<dbReference type="SUPFAM" id="SSF54695">
    <property type="entry name" value="POZ domain"/>
    <property type="match status" value="1"/>
</dbReference>
<evidence type="ECO:0000313" key="4">
    <source>
        <dbReference type="Proteomes" id="UP001307849"/>
    </source>
</evidence>
<feature type="domain" description="BTB" evidence="2">
    <location>
        <begin position="61"/>
        <end position="129"/>
    </location>
</feature>
<dbReference type="Pfam" id="PF00651">
    <property type="entry name" value="BTB"/>
    <property type="match status" value="1"/>
</dbReference>